<proteinExistence type="predicted"/>
<evidence type="ECO:0000313" key="2">
    <source>
        <dbReference type="Proteomes" id="UP001165083"/>
    </source>
</evidence>
<dbReference type="EMBL" id="BSXW01000456">
    <property type="protein sequence ID" value="GMF22955.1"/>
    <property type="molecule type" value="Genomic_DNA"/>
</dbReference>
<name>A0A9W6WYR1_9STRA</name>
<dbReference type="AlphaFoldDB" id="A0A9W6WYR1"/>
<accession>A0A9W6WYR1</accession>
<evidence type="ECO:0000313" key="1">
    <source>
        <dbReference type="EMBL" id="GMF22955.1"/>
    </source>
</evidence>
<gene>
    <name evidence="1" type="ORF">Plil01_000921900</name>
</gene>
<keyword evidence="2" id="KW-1185">Reference proteome</keyword>
<dbReference type="OrthoDB" id="127841at2759"/>
<comment type="caution">
    <text evidence="1">The sequence shown here is derived from an EMBL/GenBank/DDBJ whole genome shotgun (WGS) entry which is preliminary data.</text>
</comment>
<dbReference type="Proteomes" id="UP001165083">
    <property type="component" value="Unassembled WGS sequence"/>
</dbReference>
<protein>
    <submittedName>
        <fullName evidence="1">Unnamed protein product</fullName>
    </submittedName>
</protein>
<sequence>MRSMETLSAGDEGLIDLENQFEEEALVADESQLQADVPDLEARNLSRSLKRFYRTFFVNSTAHDWRFIKAVPGSRDPPARRDFTSVPDGANAMDVSSLAGSILVATEDDTSFYGFGWGNQVALRSNCKLIEMSKGDILLYRGDFILAPVAYETSNLCLHAYLDTPFTERSASHHHTSFRSSTTFVSLWIRFASFGSVLSGEPRLRSVAN</sequence>
<organism evidence="1 2">
    <name type="scientific">Phytophthora lilii</name>
    <dbReference type="NCBI Taxonomy" id="2077276"/>
    <lineage>
        <taxon>Eukaryota</taxon>
        <taxon>Sar</taxon>
        <taxon>Stramenopiles</taxon>
        <taxon>Oomycota</taxon>
        <taxon>Peronosporomycetes</taxon>
        <taxon>Peronosporales</taxon>
        <taxon>Peronosporaceae</taxon>
        <taxon>Phytophthora</taxon>
    </lineage>
</organism>
<reference evidence="1" key="1">
    <citation type="submission" date="2023-04" db="EMBL/GenBank/DDBJ databases">
        <title>Phytophthora lilii NBRC 32176.</title>
        <authorList>
            <person name="Ichikawa N."/>
            <person name="Sato H."/>
            <person name="Tonouchi N."/>
        </authorList>
    </citation>
    <scope>NUCLEOTIDE SEQUENCE</scope>
    <source>
        <strain evidence="1">NBRC 32176</strain>
    </source>
</reference>